<dbReference type="SUPFAM" id="SSF100950">
    <property type="entry name" value="NagB/RpiA/CoA transferase-like"/>
    <property type="match status" value="1"/>
</dbReference>
<dbReference type="Pfam" id="PF13384">
    <property type="entry name" value="HTH_23"/>
    <property type="match status" value="1"/>
</dbReference>
<evidence type="ECO:0000259" key="5">
    <source>
        <dbReference type="Pfam" id="PF04198"/>
    </source>
</evidence>
<comment type="similarity">
    <text evidence="1">Belongs to the SorC transcriptional regulatory family.</text>
</comment>
<dbReference type="PANTHER" id="PTHR34294">
    <property type="entry name" value="TRANSCRIPTIONAL REGULATOR-RELATED"/>
    <property type="match status" value="1"/>
</dbReference>
<dbReference type="Gene3D" id="3.40.50.1360">
    <property type="match status" value="1"/>
</dbReference>
<dbReference type="Gene3D" id="1.10.10.10">
    <property type="entry name" value="Winged helix-like DNA-binding domain superfamily/Winged helix DNA-binding domain"/>
    <property type="match status" value="1"/>
</dbReference>
<gene>
    <name evidence="6" type="primary">deoR</name>
    <name evidence="6" type="ORF">Dxin01_01527</name>
</gene>
<dbReference type="InterPro" id="IPR037171">
    <property type="entry name" value="NagB/RpiA_transferase-like"/>
</dbReference>
<dbReference type="PANTHER" id="PTHR34294:SF1">
    <property type="entry name" value="TRANSCRIPTIONAL REGULATOR LSRR"/>
    <property type="match status" value="1"/>
</dbReference>
<keyword evidence="7" id="KW-1185">Reference proteome</keyword>
<evidence type="ECO:0000256" key="3">
    <source>
        <dbReference type="ARBA" id="ARBA00023125"/>
    </source>
</evidence>
<dbReference type="SUPFAM" id="SSF46689">
    <property type="entry name" value="Homeodomain-like"/>
    <property type="match status" value="1"/>
</dbReference>
<protein>
    <submittedName>
        <fullName evidence="6">Deoxyribonucleoside regulator</fullName>
    </submittedName>
</protein>
<dbReference type="InterPro" id="IPR009057">
    <property type="entry name" value="Homeodomain-like_sf"/>
</dbReference>
<evidence type="ECO:0000313" key="6">
    <source>
        <dbReference type="EMBL" id="GAA5501788.1"/>
    </source>
</evidence>
<dbReference type="EMBL" id="BAABRN010000013">
    <property type="protein sequence ID" value="GAA5501788.1"/>
    <property type="molecule type" value="Genomic_DNA"/>
</dbReference>
<feature type="domain" description="Sugar-binding" evidence="5">
    <location>
        <begin position="104"/>
        <end position="361"/>
    </location>
</feature>
<keyword evidence="4" id="KW-0804">Transcription</keyword>
<organism evidence="6 7">
    <name type="scientific">Deinococcus xinjiangensis</name>
    <dbReference type="NCBI Taxonomy" id="457454"/>
    <lineage>
        <taxon>Bacteria</taxon>
        <taxon>Thermotogati</taxon>
        <taxon>Deinococcota</taxon>
        <taxon>Deinococci</taxon>
        <taxon>Deinococcales</taxon>
        <taxon>Deinococcaceae</taxon>
        <taxon>Deinococcus</taxon>
    </lineage>
</organism>
<name>A0ABP9VEN3_9DEIO</name>
<dbReference type="Proteomes" id="UP001458946">
    <property type="component" value="Unassembled WGS sequence"/>
</dbReference>
<evidence type="ECO:0000256" key="4">
    <source>
        <dbReference type="ARBA" id="ARBA00023163"/>
    </source>
</evidence>
<evidence type="ECO:0000313" key="7">
    <source>
        <dbReference type="Proteomes" id="UP001458946"/>
    </source>
</evidence>
<keyword evidence="3" id="KW-0238">DNA-binding</keyword>
<comment type="caution">
    <text evidence="6">The sequence shown here is derived from an EMBL/GenBank/DDBJ whole genome shotgun (WGS) entry which is preliminary data.</text>
</comment>
<accession>A0ABP9VEN3</accession>
<dbReference type="InterPro" id="IPR007324">
    <property type="entry name" value="Sugar-bd_dom_put"/>
</dbReference>
<dbReference type="InterPro" id="IPR036388">
    <property type="entry name" value="WH-like_DNA-bd_sf"/>
</dbReference>
<reference evidence="6 7" key="1">
    <citation type="submission" date="2024-02" db="EMBL/GenBank/DDBJ databases">
        <title>Deinococcus xinjiangensis NBRC 107630.</title>
        <authorList>
            <person name="Ichikawa N."/>
            <person name="Katano-Makiyama Y."/>
            <person name="Hidaka K."/>
        </authorList>
    </citation>
    <scope>NUCLEOTIDE SEQUENCE [LARGE SCALE GENOMIC DNA]</scope>
    <source>
        <strain evidence="6 7">NBRC 107630</strain>
    </source>
</reference>
<dbReference type="InterPro" id="IPR051054">
    <property type="entry name" value="SorC_transcr_regulators"/>
</dbReference>
<evidence type="ECO:0000256" key="2">
    <source>
        <dbReference type="ARBA" id="ARBA00023015"/>
    </source>
</evidence>
<evidence type="ECO:0000256" key="1">
    <source>
        <dbReference type="ARBA" id="ARBA00010466"/>
    </source>
</evidence>
<proteinExistence type="inferred from homology"/>
<dbReference type="Pfam" id="PF04198">
    <property type="entry name" value="Sugar-bind"/>
    <property type="match status" value="1"/>
</dbReference>
<sequence>MFGEHLSRLYEQMFKLAATVYAFLMPKPDGISLPLSALPSSEISGIADPNVVQAVQVARLYYQQGLTTDAIARELGLSRPRVSRLLTLARRTGLVEIRIHDPQDHPQHLEAHLRERWPAVHPQVVSLPPACSQATRMERVTQAAAHWLGTQLRPRMTLGIAWGNTLDAVSRALTPRPLPDTQFVQLNGSASAFDFSSGFVTDTLLRFARAFGGRAHLFPVPTFFDDPLTKKAMWRERSVQHILDLQQQTDMVVFSVGSLNAATPSHVHTGGYLDSADLLQMAEQGVVGDIATVFYRADGSAKGVSINARSSGPDLSCIQQHPFSVCIVADPGKAAALHAALEGGLARTLIVDETTARAVLELETKEPVRGGKG</sequence>
<keyword evidence="2" id="KW-0805">Transcription regulation</keyword>